<feature type="signal peptide" evidence="1">
    <location>
        <begin position="1"/>
        <end position="22"/>
    </location>
</feature>
<evidence type="ECO:0000313" key="3">
    <source>
        <dbReference type="EMBL" id="ARN79723.1"/>
    </source>
</evidence>
<feature type="chain" id="PRO_5012890682" description="BP74 N-terminal domain-containing protein" evidence="1">
    <location>
        <begin position="23"/>
        <end position="139"/>
    </location>
</feature>
<protein>
    <recommendedName>
        <fullName evidence="2">BP74 N-terminal domain-containing protein</fullName>
    </recommendedName>
</protein>
<keyword evidence="4" id="KW-1185">Reference proteome</keyword>
<keyword evidence="1" id="KW-0732">Signal</keyword>
<dbReference type="PANTHER" id="PTHR35883">
    <property type="entry name" value="CYCLIC AMP-INDUCIBLE PROTEIN BP74-RELATED"/>
    <property type="match status" value="1"/>
</dbReference>
<dbReference type="InterPro" id="IPR053344">
    <property type="entry name" value="cAMP-inducible_BP74-like"/>
</dbReference>
<dbReference type="EMBL" id="CP019948">
    <property type="protein sequence ID" value="ARN79723.1"/>
    <property type="molecule type" value="Genomic_DNA"/>
</dbReference>
<dbReference type="Pfam" id="PF23621">
    <property type="entry name" value="BP74_N"/>
    <property type="match status" value="1"/>
</dbReference>
<name>A0A1W6MQ52_9HYPH</name>
<dbReference type="InterPro" id="IPR056422">
    <property type="entry name" value="BP74_N"/>
</dbReference>
<feature type="domain" description="BP74 N-terminal" evidence="2">
    <location>
        <begin position="25"/>
        <end position="136"/>
    </location>
</feature>
<dbReference type="OrthoDB" id="1495671at2"/>
<dbReference type="KEGG" id="mbry:B1812_00065"/>
<gene>
    <name evidence="3" type="ORF">B1812_00065</name>
</gene>
<dbReference type="Proteomes" id="UP000193978">
    <property type="component" value="Chromosome"/>
</dbReference>
<evidence type="ECO:0000256" key="1">
    <source>
        <dbReference type="SAM" id="SignalP"/>
    </source>
</evidence>
<dbReference type="RefSeq" id="WP_085769767.1">
    <property type="nucleotide sequence ID" value="NZ_CBEHVB010000013.1"/>
</dbReference>
<dbReference type="AlphaFoldDB" id="A0A1W6MQ52"/>
<evidence type="ECO:0000259" key="2">
    <source>
        <dbReference type="Pfam" id="PF23621"/>
    </source>
</evidence>
<dbReference type="PANTHER" id="PTHR35883:SF1">
    <property type="entry name" value="CALMODULIN-BINDING PROTEIN CAM-BP15-RELATED"/>
    <property type="match status" value="1"/>
</dbReference>
<evidence type="ECO:0000313" key="4">
    <source>
        <dbReference type="Proteomes" id="UP000193978"/>
    </source>
</evidence>
<accession>A0A1W6MQ52</accession>
<reference evidence="3 4" key="1">
    <citation type="submission" date="2017-02" db="EMBL/GenBank/DDBJ databases">
        <authorList>
            <person name="Peterson S.W."/>
        </authorList>
    </citation>
    <scope>NUCLEOTIDE SEQUENCE [LARGE SCALE GENOMIC DNA]</scope>
    <source>
        <strain evidence="3 4">S285</strain>
    </source>
</reference>
<proteinExistence type="predicted"/>
<sequence>MKHSLRASLVVLLSLTAAAVAAQEPRYFLMSDGKPENDFVFELRDPEQIANALRIIHDHPEPPPHVSGIIVLTPAPYNRPWGFHYEPRTISFPEISTEVCDAETSYVQKHLDEVGGHFLPGNRWCPWSQHVIKEMPSPR</sequence>
<organism evidence="3 4">
    <name type="scientific">Methylocystis bryophila</name>
    <dbReference type="NCBI Taxonomy" id="655015"/>
    <lineage>
        <taxon>Bacteria</taxon>
        <taxon>Pseudomonadati</taxon>
        <taxon>Pseudomonadota</taxon>
        <taxon>Alphaproteobacteria</taxon>
        <taxon>Hyphomicrobiales</taxon>
        <taxon>Methylocystaceae</taxon>
        <taxon>Methylocystis</taxon>
    </lineage>
</organism>